<dbReference type="AlphaFoldDB" id="A0A4Y9ZL08"/>
<evidence type="ECO:0000313" key="4">
    <source>
        <dbReference type="Proteomes" id="UP000298061"/>
    </source>
</evidence>
<sequence length="939" mass="104790">MFRNKKPTPSHSDPRDRPPPEPESPTLFKTGPHVHAELDTETTSTYPHQPFQDIPAETHQQHPIDTAEDDLAHASDPLLGSTGPSRGPLFSVIPSSSSVTTSLFSTPSSGARLSSYFNGPATHHHRDTLPTLRDDLDKYTGQISTEDFVPRVLGVSLETIEKWSRDLEPLMGYSEVVDALDRYFAADAEPDHYQPFADLLNVIKAAAPHLIESSVDFPVGKLCFVRNDPTCIKGDTVKAQWAHRKPDVVGLREDDLVDDPQDYITDDIHWADILLALEFKLENAANTLRESWKKTRAKWESVNWAVKRKAPIPLGYLQGKTMKNRRGLTAAKDKTPPTPSKGASKREGDELRASRASKRAKSTQGSIPRGLASVDPMTPMSGDKSLATPASKPFETSSAAAVGSVKPNPEEQTASYGLEMLGSMQGTRQHALSILVQDDFIQLWYFDACGILRTPKEISILDNFSTFAAVIVAFCSLTPQQWGETQVVKDYERALGPDAPAVEEFPRRSLTGGLITFPDHRVYKLKECLASQYTLVGRRTTVYSAMFHHREHGEDPDDKELASKEVVVKLSYQVCKRTPEWDFIDAASKAGIDCIPTIFSRGDFEKLSDGVPRKGLSPQQQGRMHEDRVLRGLVSPRYQKVTDILQPHLYTGLLGHVVICLQRLRDINILHRDISVGNILCEQRPSGKFHAIVNDFDLATWIKADGSPELSLSNHRTGTLPFMALELLRKRTIQHRLRHDLESLFYVAIWWAVEKDSTDNHAARNALARWNEGPENRVAGVKEDFLEDSFIKSKVTFSGPYFVFGKALQKLREIFRKVNVKLHELDKQEDEDQFAADFARKMLQQPSGQEQTALTGTMADDDIFESGVSAEEQNAEKLQVMDMETLDGSVDHGMFLNALNLRLIADCKSVGATRAASKVSTRGPFREIPVQLEPRSVDT</sequence>
<dbReference type="InterPro" id="IPR011009">
    <property type="entry name" value="Kinase-like_dom_sf"/>
</dbReference>
<gene>
    <name evidence="3" type="ORF">EWM64_g9903</name>
</gene>
<reference evidence="3 4" key="1">
    <citation type="submission" date="2019-02" db="EMBL/GenBank/DDBJ databases">
        <title>Genome sequencing of the rare red list fungi Hericium alpestre (H. flagellum).</title>
        <authorList>
            <person name="Buettner E."/>
            <person name="Kellner H."/>
        </authorList>
    </citation>
    <scope>NUCLEOTIDE SEQUENCE [LARGE SCALE GENOMIC DNA]</scope>
    <source>
        <strain evidence="3 4">DSM 108284</strain>
    </source>
</reference>
<dbReference type="InterPro" id="IPR040976">
    <property type="entry name" value="Pkinase_fungal"/>
</dbReference>
<dbReference type="SUPFAM" id="SSF56112">
    <property type="entry name" value="Protein kinase-like (PK-like)"/>
    <property type="match status" value="1"/>
</dbReference>
<dbReference type="PANTHER" id="PTHR38248:SF2">
    <property type="entry name" value="FUNK1 11"/>
    <property type="match status" value="1"/>
</dbReference>
<dbReference type="Gene3D" id="1.10.510.10">
    <property type="entry name" value="Transferase(Phosphotransferase) domain 1"/>
    <property type="match status" value="1"/>
</dbReference>
<dbReference type="EMBL" id="SFCI01002295">
    <property type="protein sequence ID" value="TFY74109.1"/>
    <property type="molecule type" value="Genomic_DNA"/>
</dbReference>
<accession>A0A4Y9ZL08</accession>
<organism evidence="3 4">
    <name type="scientific">Hericium alpestre</name>
    <dbReference type="NCBI Taxonomy" id="135208"/>
    <lineage>
        <taxon>Eukaryota</taxon>
        <taxon>Fungi</taxon>
        <taxon>Dikarya</taxon>
        <taxon>Basidiomycota</taxon>
        <taxon>Agaricomycotina</taxon>
        <taxon>Agaricomycetes</taxon>
        <taxon>Russulales</taxon>
        <taxon>Hericiaceae</taxon>
        <taxon>Hericium</taxon>
    </lineage>
</organism>
<evidence type="ECO:0000256" key="1">
    <source>
        <dbReference type="SAM" id="MobiDB-lite"/>
    </source>
</evidence>
<dbReference type="OrthoDB" id="5569250at2759"/>
<evidence type="ECO:0000259" key="2">
    <source>
        <dbReference type="Pfam" id="PF17667"/>
    </source>
</evidence>
<proteinExistence type="predicted"/>
<feature type="domain" description="Fungal-type protein kinase" evidence="2">
    <location>
        <begin position="423"/>
        <end position="750"/>
    </location>
</feature>
<keyword evidence="4" id="KW-1185">Reference proteome</keyword>
<comment type="caution">
    <text evidence="3">The sequence shown here is derived from an EMBL/GenBank/DDBJ whole genome shotgun (WGS) entry which is preliminary data.</text>
</comment>
<feature type="compositionally biased region" description="Basic and acidic residues" evidence="1">
    <location>
        <begin position="344"/>
        <end position="353"/>
    </location>
</feature>
<protein>
    <recommendedName>
        <fullName evidence="2">Fungal-type protein kinase domain-containing protein</fullName>
    </recommendedName>
</protein>
<evidence type="ECO:0000313" key="3">
    <source>
        <dbReference type="EMBL" id="TFY74109.1"/>
    </source>
</evidence>
<name>A0A4Y9ZL08_9AGAM</name>
<feature type="region of interest" description="Disordered" evidence="1">
    <location>
        <begin position="317"/>
        <end position="391"/>
    </location>
</feature>
<dbReference type="PANTHER" id="PTHR38248">
    <property type="entry name" value="FUNK1 6"/>
    <property type="match status" value="1"/>
</dbReference>
<feature type="region of interest" description="Disordered" evidence="1">
    <location>
        <begin position="1"/>
        <end position="53"/>
    </location>
</feature>
<dbReference type="Pfam" id="PF17667">
    <property type="entry name" value="Pkinase_fungal"/>
    <property type="match status" value="1"/>
</dbReference>
<dbReference type="Proteomes" id="UP000298061">
    <property type="component" value="Unassembled WGS sequence"/>
</dbReference>